<dbReference type="PANTHER" id="PTHR24321:SF8">
    <property type="entry name" value="ESTRADIOL 17-BETA-DEHYDROGENASE 8-RELATED"/>
    <property type="match status" value="1"/>
</dbReference>
<dbReference type="FunFam" id="3.40.50.720:FF:000084">
    <property type="entry name" value="Short-chain dehydrogenase reductase"/>
    <property type="match status" value="1"/>
</dbReference>
<name>A0A074N2M0_ERYLO</name>
<dbReference type="SUPFAM" id="SSF51735">
    <property type="entry name" value="NAD(P)-binding Rossmann-fold domains"/>
    <property type="match status" value="1"/>
</dbReference>
<dbReference type="OrthoDB" id="7170719at2"/>
<dbReference type="PRINTS" id="PR00080">
    <property type="entry name" value="SDRFAMILY"/>
</dbReference>
<evidence type="ECO:0000313" key="4">
    <source>
        <dbReference type="Proteomes" id="UP000027647"/>
    </source>
</evidence>
<evidence type="ECO:0000256" key="1">
    <source>
        <dbReference type="ARBA" id="ARBA00006484"/>
    </source>
</evidence>
<dbReference type="GO" id="GO:0016491">
    <property type="term" value="F:oxidoreductase activity"/>
    <property type="evidence" value="ECO:0007669"/>
    <property type="project" value="UniProtKB-KW"/>
</dbReference>
<gene>
    <name evidence="3" type="ORF">EH31_05735</name>
</gene>
<protein>
    <submittedName>
        <fullName evidence="3">2,5-dichloro-2,5-cyclohexadiene-1,4-diol dehydrogenase</fullName>
    </submittedName>
</protein>
<dbReference type="CDD" id="cd05233">
    <property type="entry name" value="SDR_c"/>
    <property type="match status" value="1"/>
</dbReference>
<dbReference type="InterPro" id="IPR036291">
    <property type="entry name" value="NAD(P)-bd_dom_sf"/>
</dbReference>
<accession>A0A074N2M0</accession>
<organism evidence="3 4">
    <name type="scientific">Erythrobacter longus</name>
    <dbReference type="NCBI Taxonomy" id="1044"/>
    <lineage>
        <taxon>Bacteria</taxon>
        <taxon>Pseudomonadati</taxon>
        <taxon>Pseudomonadota</taxon>
        <taxon>Alphaproteobacteria</taxon>
        <taxon>Sphingomonadales</taxon>
        <taxon>Erythrobacteraceae</taxon>
        <taxon>Erythrobacter/Porphyrobacter group</taxon>
        <taxon>Erythrobacter</taxon>
    </lineage>
</organism>
<reference evidence="3 4" key="1">
    <citation type="submission" date="2014-04" db="EMBL/GenBank/DDBJ databases">
        <title>A comprehensive comparison of genomes of Erythrobacter spp. strains.</title>
        <authorList>
            <person name="Zheng Q."/>
        </authorList>
    </citation>
    <scope>NUCLEOTIDE SEQUENCE [LARGE SCALE GENOMIC DNA]</scope>
    <source>
        <strain evidence="3 4">DSM 6997</strain>
    </source>
</reference>
<dbReference type="Proteomes" id="UP000027647">
    <property type="component" value="Unassembled WGS sequence"/>
</dbReference>
<dbReference type="PANTHER" id="PTHR24321">
    <property type="entry name" value="DEHYDROGENASES, SHORT CHAIN"/>
    <property type="match status" value="1"/>
</dbReference>
<dbReference type="InterPro" id="IPR002347">
    <property type="entry name" value="SDR_fam"/>
</dbReference>
<dbReference type="STRING" id="1044.EH31_05735"/>
<dbReference type="AlphaFoldDB" id="A0A074N2M0"/>
<keyword evidence="4" id="KW-1185">Reference proteome</keyword>
<dbReference type="eggNOG" id="COG1028">
    <property type="taxonomic scope" value="Bacteria"/>
</dbReference>
<comment type="caution">
    <text evidence="3">The sequence shown here is derived from an EMBL/GenBank/DDBJ whole genome shotgun (WGS) entry which is preliminary data.</text>
</comment>
<proteinExistence type="inferred from homology"/>
<sequence length="291" mass="30118">MRFSGRTVVVTGAASGIGAESAWLFAREGAVVFASDIDEEGGKTLAAETQGDVRFVHCDVTDPQSIKALMDHAAAETGGIDVVFNNAAAGGARPSIDEIEPEEWDMTMDLVLRSVALGIRYAAPHMKGRKGASIVNVSSVAAVGPGYSPTAYAVAKAGVLHLTKCAAADLARYNIRVNAVQPGFINTNIFTASIEVPEEMKTAAKGMIAQMSSNAQPVKRGGQPSDIAEAVAYLASDAAGFVTGTSLIVDGGITIGPRHCWDEEEETLFAGLEKMEEEAKAAAQASGAAAS</sequence>
<keyword evidence="2" id="KW-0560">Oxidoreductase</keyword>
<dbReference type="PRINTS" id="PR00081">
    <property type="entry name" value="GDHRDH"/>
</dbReference>
<dbReference type="EMBL" id="JMIW01000001">
    <property type="protein sequence ID" value="KEO92167.1"/>
    <property type="molecule type" value="Genomic_DNA"/>
</dbReference>
<dbReference type="Pfam" id="PF13561">
    <property type="entry name" value="adh_short_C2"/>
    <property type="match status" value="1"/>
</dbReference>
<comment type="similarity">
    <text evidence="1">Belongs to the short-chain dehydrogenases/reductases (SDR) family.</text>
</comment>
<evidence type="ECO:0000256" key="2">
    <source>
        <dbReference type="ARBA" id="ARBA00023002"/>
    </source>
</evidence>
<dbReference type="RefSeq" id="WP_034959099.1">
    <property type="nucleotide sequence ID" value="NZ_JMIW01000001.1"/>
</dbReference>
<dbReference type="Gene3D" id="3.40.50.720">
    <property type="entry name" value="NAD(P)-binding Rossmann-like Domain"/>
    <property type="match status" value="1"/>
</dbReference>
<evidence type="ECO:0000313" key="3">
    <source>
        <dbReference type="EMBL" id="KEO92167.1"/>
    </source>
</evidence>